<feature type="compositionally biased region" description="Basic residues" evidence="10">
    <location>
        <begin position="606"/>
        <end position="626"/>
    </location>
</feature>
<comment type="similarity">
    <text evidence="7">Belongs to the DEAD box helicase family. DDX56/DBP9 subfamily.</text>
</comment>
<reference evidence="15" key="1">
    <citation type="submission" date="2011-07" db="EMBL/GenBank/DDBJ databases">
        <authorList>
            <consortium name="Caenorhabditis brenneri Sequencing and Analysis Consortium"/>
            <person name="Wilson R.K."/>
        </authorList>
    </citation>
    <scope>NUCLEOTIDE SEQUENCE [LARGE SCALE GENOMIC DNA]</scope>
    <source>
        <strain evidence="15">PB2801</strain>
    </source>
</reference>
<dbReference type="OrthoDB" id="1191041at2759"/>
<evidence type="ECO:0000256" key="3">
    <source>
        <dbReference type="ARBA" id="ARBA00022801"/>
    </source>
</evidence>
<feature type="domain" description="Helicase C-terminal" evidence="12">
    <location>
        <begin position="307"/>
        <end position="517"/>
    </location>
</feature>
<dbReference type="InterPro" id="IPR011545">
    <property type="entry name" value="DEAD/DEAH_box_helicase_dom"/>
</dbReference>
<dbReference type="PROSITE" id="PS51195">
    <property type="entry name" value="Q_MOTIF"/>
    <property type="match status" value="1"/>
</dbReference>
<dbReference type="GO" id="GO:0005524">
    <property type="term" value="F:ATP binding"/>
    <property type="evidence" value="ECO:0007669"/>
    <property type="project" value="UniProtKB-KW"/>
</dbReference>
<feature type="region of interest" description="Disordered" evidence="10">
    <location>
        <begin position="1"/>
        <end position="67"/>
    </location>
</feature>
<evidence type="ECO:0000256" key="10">
    <source>
        <dbReference type="SAM" id="MobiDB-lite"/>
    </source>
</evidence>
<sequence>MAPDEIVKKKKKSVKFASEEPPKDVEKPKKAKSSKKIEVSVDLSANEEKGRKRKHRQKKSQAEKRQKLMESLVGPQVDEMDFEPEHKTFADFGLDERILKSIGELGWEKATQVQESLISLALENKNIMGRARTGSGKTGAFLIPLVQKLITESATNDGSVGPSAVVIAPTKELITQIYKLFVKLSQALPFLQAINLCDINEEENSVWLEDRSHVVVTTPGKLLRMCTLRPEYCSLVNYLVMDEADLLLSFGYEEEMIKIRSKLPPTYQCVMTSATLKDDMTTLKKLFMTGPVITIKLTEGDLPNSDQLTQYQLTCASDEERFAILVAMFKLKLIVGRSILFVNSIDRCYKLMLILRVFGLKSCILNSAMPANSRCHVINQFNEGSYQIVIASDVSDADGSKLKEQLAAVPEDTPEEGGKTAKKEKKAGGKKLDKESGVSRGIDFHHVSNVVNFDFPETTDAYIHRVGRTARGFNKGTALSFCTPQERPYLDTIQEEINQQMGRKVLQPYEFRIKELDTFLLRTREALAKCTKGVIKKARLKEIRQELMRSANLQTFFAKNEREKLLMQTDCHPVMLKINSPAIADVTSYMVPEALRGMDFSAPGNKNRRYNMGQKHRQKLKHKFQKKGKDPLKTFKI</sequence>
<evidence type="ECO:0000313" key="15">
    <source>
        <dbReference type="Proteomes" id="UP000008068"/>
    </source>
</evidence>
<evidence type="ECO:0000256" key="4">
    <source>
        <dbReference type="ARBA" id="ARBA00022806"/>
    </source>
</evidence>
<feature type="short sequence motif" description="Q motif" evidence="9">
    <location>
        <begin position="87"/>
        <end position="115"/>
    </location>
</feature>
<dbReference type="FunCoup" id="G0N4T5">
    <property type="interactions" value="2891"/>
</dbReference>
<feature type="domain" description="DEAD-box RNA helicase Q" evidence="13">
    <location>
        <begin position="87"/>
        <end position="115"/>
    </location>
</feature>
<evidence type="ECO:0000259" key="12">
    <source>
        <dbReference type="PROSITE" id="PS51194"/>
    </source>
</evidence>
<dbReference type="PROSITE" id="PS51194">
    <property type="entry name" value="HELICASE_CTER"/>
    <property type="match status" value="1"/>
</dbReference>
<dbReference type="InterPro" id="IPR027417">
    <property type="entry name" value="P-loop_NTPase"/>
</dbReference>
<protein>
    <recommendedName>
        <fullName evidence="1">RNA helicase</fullName>
        <ecNumber evidence="1">3.6.4.13</ecNumber>
    </recommendedName>
</protein>
<evidence type="ECO:0000256" key="1">
    <source>
        <dbReference type="ARBA" id="ARBA00012552"/>
    </source>
</evidence>
<evidence type="ECO:0000256" key="5">
    <source>
        <dbReference type="ARBA" id="ARBA00022840"/>
    </source>
</evidence>
<dbReference type="EMBL" id="GL379838">
    <property type="protein sequence ID" value="EGT52754.1"/>
    <property type="molecule type" value="Genomic_DNA"/>
</dbReference>
<dbReference type="InterPro" id="IPR014001">
    <property type="entry name" value="Helicase_ATP-bd"/>
</dbReference>
<evidence type="ECO:0000259" key="13">
    <source>
        <dbReference type="PROSITE" id="PS51195"/>
    </source>
</evidence>
<evidence type="ECO:0000259" key="11">
    <source>
        <dbReference type="PROSITE" id="PS51192"/>
    </source>
</evidence>
<gene>
    <name evidence="14" type="ORF">CAEBREN_22546</name>
</gene>
<feature type="region of interest" description="Disordered" evidence="10">
    <location>
        <begin position="408"/>
        <end position="434"/>
    </location>
</feature>
<feature type="region of interest" description="Disordered" evidence="10">
    <location>
        <begin position="600"/>
        <end position="630"/>
    </location>
</feature>
<dbReference type="STRING" id="135651.G0N4T5"/>
<proteinExistence type="inferred from homology"/>
<feature type="compositionally biased region" description="Basic and acidic residues" evidence="10">
    <location>
        <begin position="416"/>
        <end position="434"/>
    </location>
</feature>
<keyword evidence="4" id="KW-0347">Helicase</keyword>
<dbReference type="GO" id="GO:0005829">
    <property type="term" value="C:cytosol"/>
    <property type="evidence" value="ECO:0007669"/>
    <property type="project" value="TreeGrafter"/>
</dbReference>
<dbReference type="Proteomes" id="UP000008068">
    <property type="component" value="Unassembled WGS sequence"/>
</dbReference>
<dbReference type="Gene3D" id="3.40.50.300">
    <property type="entry name" value="P-loop containing nucleotide triphosphate hydrolases"/>
    <property type="match status" value="2"/>
</dbReference>
<accession>G0N4T5</accession>
<dbReference type="SMART" id="SM00490">
    <property type="entry name" value="HELICc"/>
    <property type="match status" value="1"/>
</dbReference>
<dbReference type="PANTHER" id="PTHR47959:SF21">
    <property type="entry name" value="DEAD-BOX HELICASE 56"/>
    <property type="match status" value="1"/>
</dbReference>
<dbReference type="InterPro" id="IPR014014">
    <property type="entry name" value="RNA_helicase_DEAD_Q_motif"/>
</dbReference>
<evidence type="ECO:0000313" key="14">
    <source>
        <dbReference type="EMBL" id="EGT52754.1"/>
    </source>
</evidence>
<name>G0N4T5_CAEBE</name>
<dbReference type="InParanoid" id="G0N4T5"/>
<dbReference type="CDD" id="cd18787">
    <property type="entry name" value="SF2_C_DEAD"/>
    <property type="match status" value="1"/>
</dbReference>
<keyword evidence="6" id="KW-0694">RNA-binding</keyword>
<dbReference type="InterPro" id="IPR001650">
    <property type="entry name" value="Helicase_C-like"/>
</dbReference>
<evidence type="ECO:0000256" key="8">
    <source>
        <dbReference type="ARBA" id="ARBA00047984"/>
    </source>
</evidence>
<organism evidence="15">
    <name type="scientific">Caenorhabditis brenneri</name>
    <name type="common">Nematode worm</name>
    <dbReference type="NCBI Taxonomy" id="135651"/>
    <lineage>
        <taxon>Eukaryota</taxon>
        <taxon>Metazoa</taxon>
        <taxon>Ecdysozoa</taxon>
        <taxon>Nematoda</taxon>
        <taxon>Chromadorea</taxon>
        <taxon>Rhabditida</taxon>
        <taxon>Rhabditina</taxon>
        <taxon>Rhabditomorpha</taxon>
        <taxon>Rhabditoidea</taxon>
        <taxon>Rhabditidae</taxon>
        <taxon>Peloderinae</taxon>
        <taxon>Caenorhabditis</taxon>
    </lineage>
</organism>
<keyword evidence="5" id="KW-0067">ATP-binding</keyword>
<dbReference type="SMART" id="SM00487">
    <property type="entry name" value="DEXDc"/>
    <property type="match status" value="1"/>
</dbReference>
<dbReference type="PROSITE" id="PS51192">
    <property type="entry name" value="HELICASE_ATP_BIND_1"/>
    <property type="match status" value="1"/>
</dbReference>
<dbReference type="eggNOG" id="KOG0346">
    <property type="taxonomic scope" value="Eukaryota"/>
</dbReference>
<dbReference type="AlphaFoldDB" id="G0N4T5"/>
<keyword evidence="3" id="KW-0378">Hydrolase</keyword>
<dbReference type="Pfam" id="PF00271">
    <property type="entry name" value="Helicase_C"/>
    <property type="match status" value="2"/>
</dbReference>
<dbReference type="GO" id="GO:0003724">
    <property type="term" value="F:RNA helicase activity"/>
    <property type="evidence" value="ECO:0007669"/>
    <property type="project" value="UniProtKB-EC"/>
</dbReference>
<dbReference type="SUPFAM" id="SSF52540">
    <property type="entry name" value="P-loop containing nucleoside triphosphate hydrolases"/>
    <property type="match status" value="2"/>
</dbReference>
<dbReference type="EC" id="3.6.4.13" evidence="1"/>
<evidence type="ECO:0000256" key="9">
    <source>
        <dbReference type="PROSITE-ProRule" id="PRU00552"/>
    </source>
</evidence>
<feature type="domain" description="Helicase ATP-binding" evidence="11">
    <location>
        <begin position="118"/>
        <end position="294"/>
    </location>
</feature>
<keyword evidence="2" id="KW-0547">Nucleotide-binding</keyword>
<comment type="catalytic activity">
    <reaction evidence="8">
        <text>ATP + H2O = ADP + phosphate + H(+)</text>
        <dbReference type="Rhea" id="RHEA:13065"/>
        <dbReference type="ChEBI" id="CHEBI:15377"/>
        <dbReference type="ChEBI" id="CHEBI:15378"/>
        <dbReference type="ChEBI" id="CHEBI:30616"/>
        <dbReference type="ChEBI" id="CHEBI:43474"/>
        <dbReference type="ChEBI" id="CHEBI:456216"/>
        <dbReference type="EC" id="3.6.4.13"/>
    </reaction>
</comment>
<keyword evidence="15" id="KW-1185">Reference proteome</keyword>
<dbReference type="GO" id="GO:0003723">
    <property type="term" value="F:RNA binding"/>
    <property type="evidence" value="ECO:0007669"/>
    <property type="project" value="UniProtKB-KW"/>
</dbReference>
<feature type="compositionally biased region" description="Basic and acidic residues" evidence="10">
    <location>
        <begin position="17"/>
        <end position="28"/>
    </location>
</feature>
<dbReference type="GO" id="GO:0016787">
    <property type="term" value="F:hydrolase activity"/>
    <property type="evidence" value="ECO:0007669"/>
    <property type="project" value="UniProtKB-KW"/>
</dbReference>
<dbReference type="OMA" id="SRCHVIN"/>
<evidence type="ECO:0000256" key="2">
    <source>
        <dbReference type="ARBA" id="ARBA00022741"/>
    </source>
</evidence>
<evidence type="ECO:0000256" key="6">
    <source>
        <dbReference type="ARBA" id="ARBA00022884"/>
    </source>
</evidence>
<dbReference type="PANTHER" id="PTHR47959">
    <property type="entry name" value="ATP-DEPENDENT RNA HELICASE RHLE-RELATED"/>
    <property type="match status" value="1"/>
</dbReference>
<evidence type="ECO:0000256" key="7">
    <source>
        <dbReference type="ARBA" id="ARBA00038041"/>
    </source>
</evidence>
<dbReference type="HOGENOM" id="CLU_003041_17_1_1"/>
<dbReference type="InterPro" id="IPR050079">
    <property type="entry name" value="DEAD_box_RNA_helicase"/>
</dbReference>
<dbReference type="Pfam" id="PF00270">
    <property type="entry name" value="DEAD"/>
    <property type="match status" value="1"/>
</dbReference>